<proteinExistence type="predicted"/>
<evidence type="ECO:0000259" key="4">
    <source>
        <dbReference type="PROSITE" id="PS50893"/>
    </source>
</evidence>
<sequence length="261" mass="28712">MEPLLQIDRLTGGYSIGRPVLHDITFNVNAGEMVGLIGLNGAGKSTTMKHILGLLEPHSGKVRLQGRALSEAPEAYRAALAYVPESPILYDALTVREHLVWTATAYGVEQTLFEKRVAELADLFQMKPHLDKAAQHLSKGMKQKTMLMCVFAVRPPLYIIDEPFLGLDPLGIRSLLQYMKGVKEEGASLLVSSHILSTIEHYCDQFVLLHHGRVMGAGTVHELQNQLAHRSGEAATQRLEDLFYAWVGGDDASGGGLTWNE</sequence>
<dbReference type="GO" id="GO:0005524">
    <property type="term" value="F:ATP binding"/>
    <property type="evidence" value="ECO:0007669"/>
    <property type="project" value="UniProtKB-KW"/>
</dbReference>
<dbReference type="InterPro" id="IPR003439">
    <property type="entry name" value="ABC_transporter-like_ATP-bd"/>
</dbReference>
<dbReference type="EMBL" id="JAJNBZ010000008">
    <property type="protein sequence ID" value="MCE5170137.1"/>
    <property type="molecule type" value="Genomic_DNA"/>
</dbReference>
<dbReference type="Pfam" id="PF00005">
    <property type="entry name" value="ABC_tran"/>
    <property type="match status" value="1"/>
</dbReference>
<gene>
    <name evidence="5" type="ORF">LQV63_12535</name>
</gene>
<dbReference type="PANTHER" id="PTHR42939:SF5">
    <property type="entry name" value="ABC-TYPE TRANSPORTER ATP-BINDING PROTEIN ECSA"/>
    <property type="match status" value="1"/>
</dbReference>
<evidence type="ECO:0000313" key="6">
    <source>
        <dbReference type="Proteomes" id="UP001199916"/>
    </source>
</evidence>
<dbReference type="SMART" id="SM00382">
    <property type="entry name" value="AAA"/>
    <property type="match status" value="1"/>
</dbReference>
<dbReference type="SUPFAM" id="SSF52540">
    <property type="entry name" value="P-loop containing nucleoside triphosphate hydrolases"/>
    <property type="match status" value="1"/>
</dbReference>
<dbReference type="Gene3D" id="3.40.50.300">
    <property type="entry name" value="P-loop containing nucleotide triphosphate hydrolases"/>
    <property type="match status" value="1"/>
</dbReference>
<comment type="caution">
    <text evidence="5">The sequence shown here is derived from an EMBL/GenBank/DDBJ whole genome shotgun (WGS) entry which is preliminary data.</text>
</comment>
<keyword evidence="3 5" id="KW-0067">ATP-binding</keyword>
<name>A0ABS8YIW2_9BACL</name>
<feature type="domain" description="ABC transporter" evidence="4">
    <location>
        <begin position="5"/>
        <end position="236"/>
    </location>
</feature>
<evidence type="ECO:0000256" key="1">
    <source>
        <dbReference type="ARBA" id="ARBA00022448"/>
    </source>
</evidence>
<keyword evidence="6" id="KW-1185">Reference proteome</keyword>
<organism evidence="5 6">
    <name type="scientific">Paenibacillus profundus</name>
    <dbReference type="NCBI Taxonomy" id="1173085"/>
    <lineage>
        <taxon>Bacteria</taxon>
        <taxon>Bacillati</taxon>
        <taxon>Bacillota</taxon>
        <taxon>Bacilli</taxon>
        <taxon>Bacillales</taxon>
        <taxon>Paenibacillaceae</taxon>
        <taxon>Paenibacillus</taxon>
    </lineage>
</organism>
<dbReference type="RefSeq" id="WP_233697038.1">
    <property type="nucleotide sequence ID" value="NZ_JAJNBZ010000008.1"/>
</dbReference>
<evidence type="ECO:0000256" key="2">
    <source>
        <dbReference type="ARBA" id="ARBA00022741"/>
    </source>
</evidence>
<dbReference type="InterPro" id="IPR051782">
    <property type="entry name" value="ABC_Transporter_VariousFunc"/>
</dbReference>
<dbReference type="Proteomes" id="UP001199916">
    <property type="component" value="Unassembled WGS sequence"/>
</dbReference>
<dbReference type="InterPro" id="IPR027417">
    <property type="entry name" value="P-loop_NTPase"/>
</dbReference>
<dbReference type="InterPro" id="IPR003593">
    <property type="entry name" value="AAA+_ATPase"/>
</dbReference>
<keyword evidence="1" id="KW-0813">Transport</keyword>
<dbReference type="CDD" id="cd03230">
    <property type="entry name" value="ABC_DR_subfamily_A"/>
    <property type="match status" value="1"/>
</dbReference>
<dbReference type="PANTHER" id="PTHR42939">
    <property type="entry name" value="ABC TRANSPORTER ATP-BINDING PROTEIN ALBC-RELATED"/>
    <property type="match status" value="1"/>
</dbReference>
<evidence type="ECO:0000256" key="3">
    <source>
        <dbReference type="ARBA" id="ARBA00022840"/>
    </source>
</evidence>
<accession>A0ABS8YIW2</accession>
<keyword evidence="2" id="KW-0547">Nucleotide-binding</keyword>
<evidence type="ECO:0000313" key="5">
    <source>
        <dbReference type="EMBL" id="MCE5170137.1"/>
    </source>
</evidence>
<protein>
    <submittedName>
        <fullName evidence="5">ABC transporter ATP-binding protein</fullName>
    </submittedName>
</protein>
<reference evidence="5 6" key="1">
    <citation type="submission" date="2021-11" db="EMBL/GenBank/DDBJ databases">
        <title>Draft genome sequence of Paenibacillus profundus YoMME, a new Gram-positive bacteria with exoelectrogenic properties.</title>
        <authorList>
            <person name="Hubenova Y."/>
            <person name="Hubenova E."/>
            <person name="Manasiev Y."/>
            <person name="Peykov S."/>
            <person name="Mitov M."/>
        </authorList>
    </citation>
    <scope>NUCLEOTIDE SEQUENCE [LARGE SCALE GENOMIC DNA]</scope>
    <source>
        <strain evidence="5 6">YoMME</strain>
    </source>
</reference>
<dbReference type="PROSITE" id="PS50893">
    <property type="entry name" value="ABC_TRANSPORTER_2"/>
    <property type="match status" value="1"/>
</dbReference>